<name>A0A0L0DHQ2_THETB</name>
<evidence type="ECO:0000259" key="1">
    <source>
        <dbReference type="PROSITE" id="PS50003"/>
    </source>
</evidence>
<dbReference type="PROSITE" id="PS50003">
    <property type="entry name" value="PH_DOMAIN"/>
    <property type="match status" value="1"/>
</dbReference>
<dbReference type="PANTHER" id="PTHR14336">
    <property type="entry name" value="TANDEM PH DOMAIN CONTAINING PROTEIN"/>
    <property type="match status" value="1"/>
</dbReference>
<accession>A0A0L0DHQ2</accession>
<dbReference type="SMART" id="SM00233">
    <property type="entry name" value="PH"/>
    <property type="match status" value="1"/>
</dbReference>
<protein>
    <recommendedName>
        <fullName evidence="1">PH domain-containing protein</fullName>
    </recommendedName>
</protein>
<gene>
    <name evidence="2" type="ORF">AMSG_07930</name>
</gene>
<dbReference type="InterPro" id="IPR051707">
    <property type="entry name" value="PI-Interact_SigTrans_Reg"/>
</dbReference>
<feature type="domain" description="PH" evidence="1">
    <location>
        <begin position="38"/>
        <end position="135"/>
    </location>
</feature>
<dbReference type="InterPro" id="IPR001849">
    <property type="entry name" value="PH_domain"/>
</dbReference>
<dbReference type="Pfam" id="PF00169">
    <property type="entry name" value="PH"/>
    <property type="match status" value="1"/>
</dbReference>
<proteinExistence type="predicted"/>
<dbReference type="STRING" id="461836.A0A0L0DHQ2"/>
<dbReference type="RefSeq" id="XP_013755707.1">
    <property type="nucleotide sequence ID" value="XM_013900253.1"/>
</dbReference>
<dbReference type="Gene3D" id="2.30.29.30">
    <property type="entry name" value="Pleckstrin-homology domain (PH domain)/Phosphotyrosine-binding domain (PTB)"/>
    <property type="match status" value="1"/>
</dbReference>
<dbReference type="AlphaFoldDB" id="A0A0L0DHQ2"/>
<dbReference type="GeneID" id="25566743"/>
<evidence type="ECO:0000313" key="3">
    <source>
        <dbReference type="Proteomes" id="UP000054408"/>
    </source>
</evidence>
<reference evidence="2 3" key="1">
    <citation type="submission" date="2010-05" db="EMBL/GenBank/DDBJ databases">
        <title>The Genome Sequence of Thecamonas trahens ATCC 50062.</title>
        <authorList>
            <consortium name="The Broad Institute Genome Sequencing Platform"/>
            <person name="Russ C."/>
            <person name="Cuomo C."/>
            <person name="Shea T."/>
            <person name="Young S.K."/>
            <person name="Zeng Q."/>
            <person name="Koehrsen M."/>
            <person name="Haas B."/>
            <person name="Borodovsky M."/>
            <person name="Guigo R."/>
            <person name="Alvarado L."/>
            <person name="Berlin A."/>
            <person name="Bochicchio J."/>
            <person name="Borenstein D."/>
            <person name="Chapman S."/>
            <person name="Chen Z."/>
            <person name="Freedman E."/>
            <person name="Gellesch M."/>
            <person name="Goldberg J."/>
            <person name="Griggs A."/>
            <person name="Gujja S."/>
            <person name="Heilman E."/>
            <person name="Heiman D."/>
            <person name="Hepburn T."/>
            <person name="Howarth C."/>
            <person name="Jen D."/>
            <person name="Larson L."/>
            <person name="Mehta T."/>
            <person name="Park D."/>
            <person name="Pearson M."/>
            <person name="Roberts A."/>
            <person name="Saif S."/>
            <person name="Shenoy N."/>
            <person name="Sisk P."/>
            <person name="Stolte C."/>
            <person name="Sykes S."/>
            <person name="Thomson T."/>
            <person name="Walk T."/>
            <person name="White J."/>
            <person name="Yandava C."/>
            <person name="Burger G."/>
            <person name="Gray M.W."/>
            <person name="Holland P.W.H."/>
            <person name="King N."/>
            <person name="Lang F.B.F."/>
            <person name="Roger A.J."/>
            <person name="Ruiz-Trillo I."/>
            <person name="Lander E."/>
            <person name="Nusbaum C."/>
        </authorList>
    </citation>
    <scope>NUCLEOTIDE SEQUENCE [LARGE SCALE GENOMIC DNA]</scope>
    <source>
        <strain evidence="2 3">ATCC 50062</strain>
    </source>
</reference>
<keyword evidence="3" id="KW-1185">Reference proteome</keyword>
<dbReference type="CDD" id="cd00821">
    <property type="entry name" value="PH"/>
    <property type="match status" value="1"/>
</dbReference>
<dbReference type="eggNOG" id="ENOG502QT2K">
    <property type="taxonomic scope" value="Eukaryota"/>
</dbReference>
<dbReference type="OrthoDB" id="73680at2759"/>
<dbReference type="SUPFAM" id="SSF50729">
    <property type="entry name" value="PH domain-like"/>
    <property type="match status" value="1"/>
</dbReference>
<dbReference type="EMBL" id="GL349470">
    <property type="protein sequence ID" value="KNC51842.1"/>
    <property type="molecule type" value="Genomic_DNA"/>
</dbReference>
<organism evidence="2 3">
    <name type="scientific">Thecamonas trahens ATCC 50062</name>
    <dbReference type="NCBI Taxonomy" id="461836"/>
    <lineage>
        <taxon>Eukaryota</taxon>
        <taxon>Apusozoa</taxon>
        <taxon>Apusomonadida</taxon>
        <taxon>Apusomonadidae</taxon>
        <taxon>Thecamonas</taxon>
    </lineage>
</organism>
<dbReference type="PANTHER" id="PTHR14336:SF8">
    <property type="entry name" value="PROTEIN OPY1"/>
    <property type="match status" value="1"/>
</dbReference>
<dbReference type="FunFam" id="2.30.29.30:FF:000286">
    <property type="entry name" value="PH-protein kinase domain containing protein"/>
    <property type="match status" value="1"/>
</dbReference>
<dbReference type="Proteomes" id="UP000054408">
    <property type="component" value="Unassembled WGS sequence"/>
</dbReference>
<evidence type="ECO:0000313" key="2">
    <source>
        <dbReference type="EMBL" id="KNC51842.1"/>
    </source>
</evidence>
<sequence length="172" mass="18871">MALDDHGSSSPLLDRSESTASALAWARPPQWDSTSALAPLKGGYLVKQGERYKSWKRRWFELYPSLLAYFKTEPETSPKGVIPLRGRYIVAISPEDSGRDRCFALSHPSERTYYIQASSADELASWMLAINAAIEALGPTQPHGPASPRLNVADKSYVPGSIRLHGGSELPT</sequence>
<dbReference type="InterPro" id="IPR011993">
    <property type="entry name" value="PH-like_dom_sf"/>
</dbReference>